<keyword evidence="3" id="KW-0804">Transcription</keyword>
<evidence type="ECO:0000259" key="4">
    <source>
        <dbReference type="PROSITE" id="PS50043"/>
    </source>
</evidence>
<dbReference type="EMBL" id="NJBA01000002">
    <property type="protein sequence ID" value="OWP52020.1"/>
    <property type="molecule type" value="Genomic_DNA"/>
</dbReference>
<accession>A0A246FF19</accession>
<dbReference type="InterPro" id="IPR016032">
    <property type="entry name" value="Sig_transdc_resp-reg_C-effctor"/>
</dbReference>
<feature type="domain" description="HTH luxR-type" evidence="4">
    <location>
        <begin position="811"/>
        <end position="876"/>
    </location>
</feature>
<evidence type="ECO:0000313" key="5">
    <source>
        <dbReference type="EMBL" id="OWP52020.1"/>
    </source>
</evidence>
<reference evidence="5 6" key="1">
    <citation type="submission" date="2017-06" db="EMBL/GenBank/DDBJ databases">
        <title>Draft genome of Pseudomonas nitroreducens DF05.</title>
        <authorList>
            <person name="Iyer R."/>
        </authorList>
    </citation>
    <scope>NUCLEOTIDE SEQUENCE [LARGE SCALE GENOMIC DNA]</scope>
    <source>
        <strain evidence="5 6">DF05</strain>
    </source>
</reference>
<dbReference type="Gene3D" id="1.10.10.10">
    <property type="entry name" value="Winged helix-like DNA-binding domain superfamily/Winged helix DNA-binding domain"/>
    <property type="match status" value="1"/>
</dbReference>
<dbReference type="SUPFAM" id="SSF48452">
    <property type="entry name" value="TPR-like"/>
    <property type="match status" value="1"/>
</dbReference>
<keyword evidence="2" id="KW-0238">DNA-binding</keyword>
<dbReference type="CDD" id="cd06170">
    <property type="entry name" value="LuxR_C_like"/>
    <property type="match status" value="1"/>
</dbReference>
<dbReference type="GO" id="GO:0003677">
    <property type="term" value="F:DNA binding"/>
    <property type="evidence" value="ECO:0007669"/>
    <property type="project" value="UniProtKB-KW"/>
</dbReference>
<dbReference type="Gene3D" id="3.40.50.300">
    <property type="entry name" value="P-loop containing nucleotide triphosphate hydrolases"/>
    <property type="match status" value="1"/>
</dbReference>
<dbReference type="InterPro" id="IPR041617">
    <property type="entry name" value="TPR_MalT"/>
</dbReference>
<dbReference type="PANTHER" id="PTHR44688">
    <property type="entry name" value="DNA-BINDING TRANSCRIPTIONAL ACTIVATOR DEVR_DOSR"/>
    <property type="match status" value="1"/>
</dbReference>
<dbReference type="PRINTS" id="PR00038">
    <property type="entry name" value="HTHLUXR"/>
</dbReference>
<dbReference type="InterPro" id="IPR000792">
    <property type="entry name" value="Tscrpt_reg_LuxR_C"/>
</dbReference>
<evidence type="ECO:0000256" key="2">
    <source>
        <dbReference type="ARBA" id="ARBA00023125"/>
    </source>
</evidence>
<evidence type="ECO:0000256" key="1">
    <source>
        <dbReference type="ARBA" id="ARBA00023015"/>
    </source>
</evidence>
<evidence type="ECO:0000313" key="6">
    <source>
        <dbReference type="Proteomes" id="UP000198145"/>
    </source>
</evidence>
<dbReference type="Gene3D" id="1.25.40.10">
    <property type="entry name" value="Tetratricopeptide repeat domain"/>
    <property type="match status" value="1"/>
</dbReference>
<dbReference type="GO" id="GO:0006355">
    <property type="term" value="P:regulation of DNA-templated transcription"/>
    <property type="evidence" value="ECO:0007669"/>
    <property type="project" value="InterPro"/>
</dbReference>
<comment type="caution">
    <text evidence="5">The sequence shown here is derived from an EMBL/GenBank/DDBJ whole genome shotgun (WGS) entry which is preliminary data.</text>
</comment>
<dbReference type="InterPro" id="IPR011990">
    <property type="entry name" value="TPR-like_helical_dom_sf"/>
</dbReference>
<proteinExistence type="predicted"/>
<organism evidence="5 6">
    <name type="scientific">Pseudomonas nitroreducens</name>
    <dbReference type="NCBI Taxonomy" id="46680"/>
    <lineage>
        <taxon>Bacteria</taxon>
        <taxon>Pseudomonadati</taxon>
        <taxon>Pseudomonadota</taxon>
        <taxon>Gammaproteobacteria</taxon>
        <taxon>Pseudomonadales</taxon>
        <taxon>Pseudomonadaceae</taxon>
        <taxon>Pseudomonas</taxon>
    </lineage>
</organism>
<dbReference type="SMART" id="SM00421">
    <property type="entry name" value="HTH_LUXR"/>
    <property type="match status" value="1"/>
</dbReference>
<dbReference type="Proteomes" id="UP000198145">
    <property type="component" value="Unassembled WGS sequence"/>
</dbReference>
<sequence length="879" mass="97313">MGRPFLCQIVGKSDTASGSNRTMSSFSHWKPTSNAMPTATIYTDPCRAPALPTGFLPRPRLSQALLHSSCRLRLICAPAGSGKSVLLRECALARPEDTRLHWLDLKGLQLDEASLLEILASALGLAGRDVTSVLTYLAQQDGPLWIMLDDLPQIGDERLDRLLDLLLHTSSANVYWWLASRRRPACKLERLLLEGELFELGADDLAMTAAELTDLLGSLYGEVPSATVQALMAQTDGWFAGIRLRLHGRDPGQPPEAAQGNALVRRYLEQEVLAELPDELRQALCKLSCLQDFDESLCEHVLGVGEGKLLLQQLLNAGVFIETLDSDQGLHRVRPAVGSILAAEVAQNLKRALYRHACQWAAGREQIRQAIDYALLADQAEIAASLLQHFNRDRLLHGSQMARVLRWRNLLPGELISSTPRLLILNSWALLISGRLDEAEVCAAQLQRFLPQPTAQRQRELLAQCQALSGKLEYHRGKVDAPHMREALENLPESAWAQYVIVLTALIEVEIVDGRIETAQVFHRDAIKVARRHGSRVLEALLLLQKVQLLEMQGELRQALHLAEQLHQELNAGGKGEANPLSGRTRLRLGALLARMGQYAAARGHFEAGLQECLDCEDPAASWGYIGLAELDAMQQSLAQAHLRLADAERLLQFRNITEPLYQNLLLLGYARLWIQEGYAGRARAALEECLLQYSGPARKRPPYGNPELVQHLQLALVQARLAAGEDVAAVLEEMLKDALQQERRALAVELWFVLAEAHYSKGQQVVAQRALLDAMALARQVGMVSAEYACSLRNPGLVRWGKESLRTDDQQPAAVLLSPRELSVLKMIAQGLSNQDIAEQLFISLHTVKSHAQKINVKLGVARRTQAIVRAKELGLVR</sequence>
<dbReference type="InterPro" id="IPR036388">
    <property type="entry name" value="WH-like_DNA-bd_sf"/>
</dbReference>
<dbReference type="Pfam" id="PF17874">
    <property type="entry name" value="TPR_MalT"/>
    <property type="match status" value="1"/>
</dbReference>
<name>A0A246FF19_PSENT</name>
<dbReference type="Pfam" id="PF00196">
    <property type="entry name" value="GerE"/>
    <property type="match status" value="1"/>
</dbReference>
<protein>
    <submittedName>
        <fullName evidence="5">Helix-turn-helix transcriptional regulator</fullName>
    </submittedName>
</protein>
<keyword evidence="1" id="KW-0805">Transcription regulation</keyword>
<dbReference type="AlphaFoldDB" id="A0A246FF19"/>
<dbReference type="SUPFAM" id="SSF52540">
    <property type="entry name" value="P-loop containing nucleoside triphosphate hydrolases"/>
    <property type="match status" value="1"/>
</dbReference>
<evidence type="ECO:0000256" key="3">
    <source>
        <dbReference type="ARBA" id="ARBA00023163"/>
    </source>
</evidence>
<dbReference type="SUPFAM" id="SSF46894">
    <property type="entry name" value="C-terminal effector domain of the bipartite response regulators"/>
    <property type="match status" value="1"/>
</dbReference>
<dbReference type="InterPro" id="IPR059106">
    <property type="entry name" value="WHD_MalT"/>
</dbReference>
<dbReference type="InterPro" id="IPR027417">
    <property type="entry name" value="P-loop_NTPase"/>
</dbReference>
<dbReference type="Pfam" id="PF25873">
    <property type="entry name" value="WHD_MalT"/>
    <property type="match status" value="1"/>
</dbReference>
<gene>
    <name evidence="5" type="ORF">CEG18_07125</name>
</gene>
<dbReference type="PROSITE" id="PS50043">
    <property type="entry name" value="HTH_LUXR_2"/>
    <property type="match status" value="1"/>
</dbReference>
<dbReference type="PANTHER" id="PTHR44688:SF16">
    <property type="entry name" value="DNA-BINDING TRANSCRIPTIONAL ACTIVATOR DEVR_DOSR"/>
    <property type="match status" value="1"/>
</dbReference>